<reference evidence="1" key="1">
    <citation type="submission" date="2023-03" db="EMBL/GenBank/DDBJ databases">
        <title>Actinoallomurus iriomotensis NBRC 103684.</title>
        <authorList>
            <person name="Ichikawa N."/>
            <person name="Sato H."/>
            <person name="Tonouchi N."/>
        </authorList>
    </citation>
    <scope>NUCLEOTIDE SEQUENCE</scope>
    <source>
        <strain evidence="1">NBRC 103684</strain>
    </source>
</reference>
<gene>
    <name evidence="1" type="ORF">Airi02_032010</name>
</gene>
<dbReference type="Proteomes" id="UP001165074">
    <property type="component" value="Unassembled WGS sequence"/>
</dbReference>
<evidence type="ECO:0000313" key="1">
    <source>
        <dbReference type="EMBL" id="GLY85272.1"/>
    </source>
</evidence>
<dbReference type="EMBL" id="BSTK01000004">
    <property type="protein sequence ID" value="GLY85272.1"/>
    <property type="molecule type" value="Genomic_DNA"/>
</dbReference>
<protein>
    <submittedName>
        <fullName evidence="1">Uncharacterized protein</fullName>
    </submittedName>
</protein>
<name>A0A9W6S3V5_9ACTN</name>
<sequence length="123" mass="13508">MNMRQSLTAVIERNTTLTGEFTTEPYEAAWAGEARWFVRVLDAAGRSPRLVARTQISPDGLHWCDLDETDQSISPADGPVHSWPATGFGGWLRLRGTVVDEAADPAPDESARLKVLIYLALKA</sequence>
<accession>A0A9W6S3V5</accession>
<organism evidence="1 2">
    <name type="scientific">Actinoallomurus iriomotensis</name>
    <dbReference type="NCBI Taxonomy" id="478107"/>
    <lineage>
        <taxon>Bacteria</taxon>
        <taxon>Bacillati</taxon>
        <taxon>Actinomycetota</taxon>
        <taxon>Actinomycetes</taxon>
        <taxon>Streptosporangiales</taxon>
        <taxon>Thermomonosporaceae</taxon>
        <taxon>Actinoallomurus</taxon>
    </lineage>
</organism>
<dbReference type="AlphaFoldDB" id="A0A9W6S3V5"/>
<proteinExistence type="predicted"/>
<comment type="caution">
    <text evidence="1">The sequence shown here is derived from an EMBL/GenBank/DDBJ whole genome shotgun (WGS) entry which is preliminary data.</text>
</comment>
<evidence type="ECO:0000313" key="2">
    <source>
        <dbReference type="Proteomes" id="UP001165074"/>
    </source>
</evidence>
<dbReference type="RefSeq" id="WP_285572097.1">
    <property type="nucleotide sequence ID" value="NZ_BSTK01000004.1"/>
</dbReference>
<keyword evidence="2" id="KW-1185">Reference proteome</keyword>